<dbReference type="Pfam" id="PF13174">
    <property type="entry name" value="TPR_6"/>
    <property type="match status" value="2"/>
</dbReference>
<feature type="repeat" description="TPR" evidence="4">
    <location>
        <begin position="653"/>
        <end position="686"/>
    </location>
</feature>
<accession>A0ABV9KW02</accession>
<feature type="repeat" description="TPR" evidence="4">
    <location>
        <begin position="244"/>
        <end position="277"/>
    </location>
</feature>
<feature type="repeat" description="TPR" evidence="4">
    <location>
        <begin position="544"/>
        <end position="577"/>
    </location>
</feature>
<reference evidence="8" key="1">
    <citation type="journal article" date="2019" name="Int. J. Syst. Evol. Microbiol.">
        <title>The Global Catalogue of Microorganisms (GCM) 10K type strain sequencing project: providing services to taxonomists for standard genome sequencing and annotation.</title>
        <authorList>
            <consortium name="The Broad Institute Genomics Platform"/>
            <consortium name="The Broad Institute Genome Sequencing Center for Infectious Disease"/>
            <person name="Wu L."/>
            <person name="Ma J."/>
        </authorList>
    </citation>
    <scope>NUCLEOTIDE SEQUENCE [LARGE SCALE GENOMIC DNA]</scope>
    <source>
        <strain evidence="8">CCUG 66188</strain>
    </source>
</reference>
<name>A0ABV9KW02_9BACT</name>
<dbReference type="PROSITE" id="PS50005">
    <property type="entry name" value="TPR"/>
    <property type="match status" value="4"/>
</dbReference>
<dbReference type="PANTHER" id="PTHR45586">
    <property type="entry name" value="TPR REPEAT-CONTAINING PROTEIN PA4667"/>
    <property type="match status" value="1"/>
</dbReference>
<keyword evidence="3 4" id="KW-0802">TPR repeat</keyword>
<keyword evidence="2" id="KW-0677">Repeat</keyword>
<evidence type="ECO:0000259" key="6">
    <source>
        <dbReference type="Pfam" id="PF13525"/>
    </source>
</evidence>
<organism evidence="7 8">
    <name type="scientific">Dysgonomonas termitidis</name>
    <dbReference type="NCBI Taxonomy" id="1516126"/>
    <lineage>
        <taxon>Bacteria</taxon>
        <taxon>Pseudomonadati</taxon>
        <taxon>Bacteroidota</taxon>
        <taxon>Bacteroidia</taxon>
        <taxon>Bacteroidales</taxon>
        <taxon>Dysgonomonadaceae</taxon>
        <taxon>Dysgonomonas</taxon>
    </lineage>
</organism>
<keyword evidence="8" id="KW-1185">Reference proteome</keyword>
<dbReference type="InterPro" id="IPR011990">
    <property type="entry name" value="TPR-like_helical_dom_sf"/>
</dbReference>
<dbReference type="SMART" id="SM00028">
    <property type="entry name" value="TPR"/>
    <property type="match status" value="11"/>
</dbReference>
<evidence type="ECO:0000256" key="4">
    <source>
        <dbReference type="PROSITE-ProRule" id="PRU00339"/>
    </source>
</evidence>
<dbReference type="Proteomes" id="UP001596023">
    <property type="component" value="Unassembled WGS sequence"/>
</dbReference>
<dbReference type="EMBL" id="JBHSGN010000071">
    <property type="protein sequence ID" value="MFC4674225.1"/>
    <property type="molecule type" value="Genomic_DNA"/>
</dbReference>
<dbReference type="RefSeq" id="WP_379996312.1">
    <property type="nucleotide sequence ID" value="NZ_JBHSGN010000071.1"/>
</dbReference>
<evidence type="ECO:0000256" key="2">
    <source>
        <dbReference type="ARBA" id="ARBA00022737"/>
    </source>
</evidence>
<comment type="caution">
    <text evidence="7">The sequence shown here is derived from an EMBL/GenBank/DDBJ whole genome shotgun (WGS) entry which is preliminary data.</text>
</comment>
<proteinExistence type="predicted"/>
<keyword evidence="1 5" id="KW-0732">Signal</keyword>
<protein>
    <submittedName>
        <fullName evidence="7">Tetratricopeptide repeat protein</fullName>
    </submittedName>
</protein>
<dbReference type="PANTHER" id="PTHR45586:SF1">
    <property type="entry name" value="LIPOPOLYSACCHARIDE ASSEMBLY PROTEIN B"/>
    <property type="match status" value="1"/>
</dbReference>
<feature type="signal peptide" evidence="5">
    <location>
        <begin position="1"/>
        <end position="19"/>
    </location>
</feature>
<dbReference type="Pfam" id="PF13432">
    <property type="entry name" value="TPR_16"/>
    <property type="match status" value="3"/>
</dbReference>
<evidence type="ECO:0000256" key="5">
    <source>
        <dbReference type="SAM" id="SignalP"/>
    </source>
</evidence>
<dbReference type="InterPro" id="IPR006597">
    <property type="entry name" value="Sel1-like"/>
</dbReference>
<sequence>MKKLLVALGLALSMQFAYAQKSVYTELPGRLFTQGKEMFLDNNYVGCINSLEGFMKQSKDAKLLPEAEYMIVSSIYYQGKAGDATLLKDYLEKYPSTYHRNQICFFIGSTHFAEKDWQKALYWLSQADMDYLDVKEQEDYSYRTAYANLQAGNRNEAKRLFGLLTRNSSKYAEPASYYLAYANFQDGEYEQAIPIFRKLKNKGEYKESATFFLVQTSYLQGNMSETIAEGRDYIATYPGNTNTAEVYRLLGNSYYRQGDARNSIVSYEKYLESATSTFRDDMYQLAEAYYQTSAHGNAINALKRDVASTDDLLGQAGYMLLGQSYLKVNDTPNAIMAFDAAARTRFDKTISEEALYNYVMLMNRGGGSAFGQAITASQRFLTEYPSSKYTDEVNEALASTLLSTKNYNTALSAINSIQTPGRQILDAKQLILFQLGVQESIDGQYDAAERDLNAAINMGNYNAEARNEAYFWRGDLAYRKGNYPAAARDYSSYIAQASTKQQNYPLALYNLAYTDFQQKNYSKALTNFKKYISAETNRQSPNYPDALNRIGDCYLYNRNFPDAESYYSQAANVNPANADYSEFQKAFVLGLQRNYNGKVSALNSMMAKYPDSQYYDNALFEKSRALVMLNKEPEAISVLEKLLKEYPKSNLAQKAGVQLGQLYFNTNNPQKSIAAYKEVVNNYPNSEEARTAIESMEGVYKDINDISSYASYVNSLGQGTILSASRQDSLTYLAAENVYMKGRKDESKTALNKYLQTYPNGVFSSDAHFYLGSMAFEAKDFTSALGHFKEVINSNNPKYIDDALIYASGIEFDRKNYEAAYGAYEHLNMVASKSENKDVAQLGMLRCAYLMKKDKDVVAAADKLLQNKASGNVANEARFYRGQSLKNLGQSEKAIADLQEVAKDTRSAFGAESQYLLADIYYQAKSYDKAEKQIQSFMKEGTPHEYWMARAIVVLSDVYAAKGDKFQARQYLESLQANYKGQETDLTEMISSRLAALK</sequence>
<dbReference type="InterPro" id="IPR019734">
    <property type="entry name" value="TPR_rpt"/>
</dbReference>
<dbReference type="Gene3D" id="1.25.40.10">
    <property type="entry name" value="Tetratricopeptide repeat domain"/>
    <property type="match status" value="8"/>
</dbReference>
<dbReference type="SUPFAM" id="SSF48452">
    <property type="entry name" value="TPR-like"/>
    <property type="match status" value="5"/>
</dbReference>
<evidence type="ECO:0000313" key="8">
    <source>
        <dbReference type="Proteomes" id="UP001596023"/>
    </source>
</evidence>
<evidence type="ECO:0000256" key="3">
    <source>
        <dbReference type="ARBA" id="ARBA00022803"/>
    </source>
</evidence>
<evidence type="ECO:0000256" key="1">
    <source>
        <dbReference type="ARBA" id="ARBA00022729"/>
    </source>
</evidence>
<feature type="chain" id="PRO_5045888654" evidence="5">
    <location>
        <begin position="20"/>
        <end position="998"/>
    </location>
</feature>
<feature type="domain" description="Outer membrane lipoprotein BamD-like" evidence="6">
    <location>
        <begin position="177"/>
        <end position="292"/>
    </location>
</feature>
<dbReference type="InterPro" id="IPR039565">
    <property type="entry name" value="BamD-like"/>
</dbReference>
<feature type="repeat" description="TPR" evidence="4">
    <location>
        <begin position="505"/>
        <end position="538"/>
    </location>
</feature>
<dbReference type="InterPro" id="IPR051012">
    <property type="entry name" value="CellSynth/LPSAsmb/PSIAsmb"/>
</dbReference>
<dbReference type="SMART" id="SM00671">
    <property type="entry name" value="SEL1"/>
    <property type="match status" value="3"/>
</dbReference>
<evidence type="ECO:0000313" key="7">
    <source>
        <dbReference type="EMBL" id="MFC4674225.1"/>
    </source>
</evidence>
<dbReference type="Pfam" id="PF13525">
    <property type="entry name" value="YfiO"/>
    <property type="match status" value="1"/>
</dbReference>
<gene>
    <name evidence="7" type="ORF">ACFO6W_11000</name>
</gene>